<dbReference type="OrthoDB" id="2380880at2"/>
<protein>
    <submittedName>
        <fullName evidence="2">Uncharacterized protein</fullName>
    </submittedName>
</protein>
<gene>
    <name evidence="2" type="ORF">SAMN05216179_1979</name>
</gene>
<keyword evidence="3" id="KW-1185">Reference proteome</keyword>
<keyword evidence="1" id="KW-0472">Membrane</keyword>
<dbReference type="AlphaFoldDB" id="A0A1M7P5K1"/>
<accession>A0A1M7P5K1</accession>
<feature type="transmembrane region" description="Helical" evidence="1">
    <location>
        <begin position="131"/>
        <end position="149"/>
    </location>
</feature>
<reference evidence="2 3" key="1">
    <citation type="submission" date="2016-11" db="EMBL/GenBank/DDBJ databases">
        <authorList>
            <person name="Jaros S."/>
            <person name="Januszkiewicz K."/>
            <person name="Wedrychowicz H."/>
        </authorList>
    </citation>
    <scope>NUCLEOTIDE SEQUENCE [LARGE SCALE GENOMIC DNA]</scope>
    <source>
        <strain evidence="2 3">CGMCC 1.10681</strain>
    </source>
</reference>
<dbReference type="STRING" id="1027249.SAMN05216179_1979"/>
<keyword evidence="1" id="KW-0812">Transmembrane</keyword>
<evidence type="ECO:0000313" key="2">
    <source>
        <dbReference type="EMBL" id="SHN11421.1"/>
    </source>
</evidence>
<feature type="transmembrane region" description="Helical" evidence="1">
    <location>
        <begin position="107"/>
        <end position="125"/>
    </location>
</feature>
<dbReference type="EMBL" id="FRCZ01000003">
    <property type="protein sequence ID" value="SHN11421.1"/>
    <property type="molecule type" value="Genomic_DNA"/>
</dbReference>
<evidence type="ECO:0000256" key="1">
    <source>
        <dbReference type="SAM" id="Phobius"/>
    </source>
</evidence>
<sequence>MDEGRKKIIIQEIHYWKDHQLLPNHYCDFLLALYTEGEVASKEKNDKKQTAYYLLFYFFDTLLILFPVLLFQITNSIVIQVIGIVLTLTAALVMTTVFKRYKALQESFAVMIFFVVFLFSSMMLLNNYVGIAWITYSWILINSLSWILFGKFRKQFFLQVAGVFILIILVIMVGFQYF</sequence>
<feature type="transmembrane region" description="Helical" evidence="1">
    <location>
        <begin position="156"/>
        <end position="177"/>
    </location>
</feature>
<organism evidence="2 3">
    <name type="scientific">Gracilibacillus kekensis</name>
    <dbReference type="NCBI Taxonomy" id="1027249"/>
    <lineage>
        <taxon>Bacteria</taxon>
        <taxon>Bacillati</taxon>
        <taxon>Bacillota</taxon>
        <taxon>Bacilli</taxon>
        <taxon>Bacillales</taxon>
        <taxon>Bacillaceae</taxon>
        <taxon>Gracilibacillus</taxon>
    </lineage>
</organism>
<evidence type="ECO:0000313" key="3">
    <source>
        <dbReference type="Proteomes" id="UP000184184"/>
    </source>
</evidence>
<feature type="transmembrane region" description="Helical" evidence="1">
    <location>
        <begin position="77"/>
        <end position="98"/>
    </location>
</feature>
<proteinExistence type="predicted"/>
<name>A0A1M7P5K1_9BACI</name>
<feature type="transmembrane region" description="Helical" evidence="1">
    <location>
        <begin position="51"/>
        <end position="71"/>
    </location>
</feature>
<dbReference type="RefSeq" id="WP_073201673.1">
    <property type="nucleotide sequence ID" value="NZ_FRCZ01000003.1"/>
</dbReference>
<dbReference type="Proteomes" id="UP000184184">
    <property type="component" value="Unassembled WGS sequence"/>
</dbReference>
<keyword evidence="1" id="KW-1133">Transmembrane helix</keyword>